<sequence length="182" mass="19906">MQLKSYLLPFFTLASTLTATPIASPEKATLQSRSADGCFEITQFRNSGSPHSISATVAFELVDRSKNLAASCRAILSIQPTIVTAEFPTYCNDSSVAFGFQYKPPFSGYWLSIAHIYNNNNTVDAGSVWAGRDVRRYDNPSGNPNGDYDYLNYPAEFSVAYNRHVQELPISTLAATAPTPTS</sequence>
<comment type="caution">
    <text evidence="2">The sequence shown here is derived from an EMBL/GenBank/DDBJ whole genome shotgun (WGS) entry which is preliminary data.</text>
</comment>
<proteinExistence type="predicted"/>
<evidence type="ECO:0008006" key="6">
    <source>
        <dbReference type="Google" id="ProtNLM"/>
    </source>
</evidence>
<dbReference type="OrthoDB" id="5171460at2759"/>
<dbReference type="EMBL" id="WIWT01000030">
    <property type="protein sequence ID" value="KAF3212319.1"/>
    <property type="molecule type" value="Genomic_DNA"/>
</dbReference>
<dbReference type="EMBL" id="WIPF01000082">
    <property type="protein sequence ID" value="KAF3212485.1"/>
    <property type="molecule type" value="Genomic_DNA"/>
</dbReference>
<name>A0A6G1ML06_ORBOL</name>
<evidence type="ECO:0000313" key="2">
    <source>
        <dbReference type="EMBL" id="KAF3212319.1"/>
    </source>
</evidence>
<protein>
    <recommendedName>
        <fullName evidence="6">Ubiquitin 3 binding protein But2 C-terminal domain-containing protein</fullName>
    </recommendedName>
</protein>
<keyword evidence="1" id="KW-0732">Signal</keyword>
<dbReference type="AlphaFoldDB" id="A0A6G1ML06"/>
<reference evidence="2 4" key="1">
    <citation type="submission" date="2019-06" db="EMBL/GenBank/DDBJ databases">
        <authorList>
            <person name="Palmer J.M."/>
        </authorList>
    </citation>
    <scope>NUCLEOTIDE SEQUENCE</scope>
    <source>
        <strain evidence="3 4">TWF191</strain>
        <strain evidence="2">TWF679</strain>
    </source>
</reference>
<evidence type="ECO:0000256" key="1">
    <source>
        <dbReference type="SAM" id="SignalP"/>
    </source>
</evidence>
<organism evidence="2 5">
    <name type="scientific">Orbilia oligospora</name>
    <name type="common">Nematode-trapping fungus</name>
    <name type="synonym">Arthrobotrys oligospora</name>
    <dbReference type="NCBI Taxonomy" id="2813651"/>
    <lineage>
        <taxon>Eukaryota</taxon>
        <taxon>Fungi</taxon>
        <taxon>Dikarya</taxon>
        <taxon>Ascomycota</taxon>
        <taxon>Pezizomycotina</taxon>
        <taxon>Orbiliomycetes</taxon>
        <taxon>Orbiliales</taxon>
        <taxon>Orbiliaceae</taxon>
        <taxon>Orbilia</taxon>
    </lineage>
</organism>
<evidence type="ECO:0000313" key="4">
    <source>
        <dbReference type="Proteomes" id="UP000483672"/>
    </source>
</evidence>
<evidence type="ECO:0000313" key="3">
    <source>
        <dbReference type="EMBL" id="KAF3212485.1"/>
    </source>
</evidence>
<feature type="chain" id="PRO_5041090793" description="Ubiquitin 3 binding protein But2 C-terminal domain-containing protein" evidence="1">
    <location>
        <begin position="20"/>
        <end position="182"/>
    </location>
</feature>
<accession>A0A6G1ML06</accession>
<feature type="signal peptide" evidence="1">
    <location>
        <begin position="1"/>
        <end position="19"/>
    </location>
</feature>
<dbReference type="Proteomes" id="UP000614610">
    <property type="component" value="Unassembled WGS sequence"/>
</dbReference>
<gene>
    <name evidence="3" type="ORF">TWF191_010484</name>
    <name evidence="2" type="ORF">TWF679_006090</name>
</gene>
<dbReference type="Proteomes" id="UP000483672">
    <property type="component" value="Unassembled WGS sequence"/>
</dbReference>
<evidence type="ECO:0000313" key="5">
    <source>
        <dbReference type="Proteomes" id="UP000614610"/>
    </source>
</evidence>